<evidence type="ECO:0000313" key="2">
    <source>
        <dbReference type="EMBL" id="RXJ44526.1"/>
    </source>
</evidence>
<gene>
    <name evidence="2" type="ORF">ESZ48_17065</name>
</gene>
<organism evidence="2 3">
    <name type="scientific">Gelidibacter gilvus</name>
    <dbReference type="NCBI Taxonomy" id="59602"/>
    <lineage>
        <taxon>Bacteria</taxon>
        <taxon>Pseudomonadati</taxon>
        <taxon>Bacteroidota</taxon>
        <taxon>Flavobacteriia</taxon>
        <taxon>Flavobacteriales</taxon>
        <taxon>Flavobacteriaceae</taxon>
        <taxon>Gelidibacter</taxon>
    </lineage>
</organism>
<reference evidence="2 3" key="1">
    <citation type="submission" date="2019-01" db="EMBL/GenBank/DDBJ databases">
        <title>Genome sequence of the Antarctic species Gelidibacter gilvus ACAM 158(T).</title>
        <authorList>
            <person name="Bowman J.P."/>
        </authorList>
    </citation>
    <scope>NUCLEOTIDE SEQUENCE [LARGE SCALE GENOMIC DNA]</scope>
    <source>
        <strain evidence="2 3">IC158</strain>
    </source>
</reference>
<dbReference type="OrthoDB" id="669636at2"/>
<dbReference type="AlphaFoldDB" id="A0A4Q0XD43"/>
<dbReference type="EMBL" id="SDDZ01000016">
    <property type="protein sequence ID" value="RXJ44526.1"/>
    <property type="molecule type" value="Genomic_DNA"/>
</dbReference>
<protein>
    <recommendedName>
        <fullName evidence="4">Secreted protein</fullName>
    </recommendedName>
</protein>
<dbReference type="Gene3D" id="3.40.50.10610">
    <property type="entry name" value="ABC-type transport auxiliary lipoprotein component"/>
    <property type="match status" value="1"/>
</dbReference>
<evidence type="ECO:0000313" key="3">
    <source>
        <dbReference type="Proteomes" id="UP000289792"/>
    </source>
</evidence>
<evidence type="ECO:0008006" key="4">
    <source>
        <dbReference type="Google" id="ProtNLM"/>
    </source>
</evidence>
<comment type="caution">
    <text evidence="2">The sequence shown here is derived from an EMBL/GenBank/DDBJ whole genome shotgun (WGS) entry which is preliminary data.</text>
</comment>
<dbReference type="Proteomes" id="UP000289792">
    <property type="component" value="Unassembled WGS sequence"/>
</dbReference>
<feature type="signal peptide" evidence="1">
    <location>
        <begin position="1"/>
        <end position="19"/>
    </location>
</feature>
<evidence type="ECO:0000256" key="1">
    <source>
        <dbReference type="SAM" id="SignalP"/>
    </source>
</evidence>
<feature type="chain" id="PRO_5020913269" description="Secreted protein" evidence="1">
    <location>
        <begin position="20"/>
        <end position="215"/>
    </location>
</feature>
<keyword evidence="1" id="KW-0732">Signal</keyword>
<keyword evidence="3" id="KW-1185">Reference proteome</keyword>
<accession>A0A4Q0XD43</accession>
<sequence>MKNFYVPILLFAFLINVNAQTNLYENPEFDDIAKSHRIIAIVPFKTKVKLRPKQMKDMTSEQLDRLEKAEGEGIQTALYSWFLKRKKRGDMKTVDIQDVRTTTAILNKKDINYDNILDYTPQELAQILGVDSVISGDFETNKPMSEGASLALGLLVGFGGATNSALINMSVHNAENGTLLWNYNKKVNGGLGSSSEDLINVLMRKASRRLSYTKN</sequence>
<dbReference type="RefSeq" id="WP_129018718.1">
    <property type="nucleotide sequence ID" value="NZ_SDDZ01000016.1"/>
</dbReference>
<proteinExistence type="predicted"/>
<name>A0A4Q0XD43_9FLAO</name>